<reference evidence="2 3" key="1">
    <citation type="submission" date="2016-10" db="EMBL/GenBank/DDBJ databases">
        <authorList>
            <person name="de Groot N.N."/>
        </authorList>
    </citation>
    <scope>NUCLEOTIDE SEQUENCE [LARGE SCALE GENOMIC DNA]</scope>
    <source>
        <strain evidence="2 3">DSM 2179</strain>
    </source>
</reference>
<dbReference type="Proteomes" id="UP000199662">
    <property type="component" value="Unassembled WGS sequence"/>
</dbReference>
<gene>
    <name evidence="2" type="ORF">SAMN05660742_11946</name>
</gene>
<evidence type="ECO:0000259" key="1">
    <source>
        <dbReference type="Pfam" id="PF00196"/>
    </source>
</evidence>
<feature type="domain" description="HTH luxR-type" evidence="1">
    <location>
        <begin position="52"/>
        <end position="80"/>
    </location>
</feature>
<dbReference type="PANTHER" id="PTHR37812">
    <property type="entry name" value="MU-LIKE PROPHAGE FLUMU PROTEIN C"/>
    <property type="match status" value="1"/>
</dbReference>
<keyword evidence="3" id="KW-1185">Reference proteome</keyword>
<dbReference type="SUPFAM" id="SSF46689">
    <property type="entry name" value="Homeodomain-like"/>
    <property type="match status" value="1"/>
</dbReference>
<dbReference type="STRING" id="84035.SAMN05660742_11946"/>
<protein>
    <submittedName>
        <fullName evidence="2">Regulatory protein, luxR family</fullName>
    </submittedName>
</protein>
<dbReference type="InterPro" id="IPR052411">
    <property type="entry name" value="c-mor_Regulatory_Protein"/>
</dbReference>
<dbReference type="InterPro" id="IPR000792">
    <property type="entry name" value="Tscrpt_reg_LuxR_C"/>
</dbReference>
<dbReference type="InterPro" id="IPR009057">
    <property type="entry name" value="Homeodomain-like_sf"/>
</dbReference>
<dbReference type="InterPro" id="IPR049739">
    <property type="entry name" value="YraL-like"/>
</dbReference>
<name>A0A1H7CF53_9FIRM</name>
<sequence>MSYQNGKAVLPESLLAAIQKYVDGEYIYIPRKKDNRQPWDADGQSRQITFARNQEIFRKYAAGISVKEIAKTYFLSDKTVYGILTKMKI</sequence>
<dbReference type="RefSeq" id="WP_019554604.1">
    <property type="nucleotide sequence ID" value="NZ_FNZK01000019.1"/>
</dbReference>
<dbReference type="Pfam" id="PF00196">
    <property type="entry name" value="GerE"/>
    <property type="match status" value="1"/>
</dbReference>
<dbReference type="Gene3D" id="1.10.10.60">
    <property type="entry name" value="Homeodomain-like"/>
    <property type="match status" value="1"/>
</dbReference>
<dbReference type="NCBIfam" id="NF040785">
    <property type="entry name" value="CD3324_fam"/>
    <property type="match status" value="1"/>
</dbReference>
<dbReference type="AlphaFoldDB" id="A0A1H7CF53"/>
<organism evidence="2 3">
    <name type="scientific">Propionispira arboris</name>
    <dbReference type="NCBI Taxonomy" id="84035"/>
    <lineage>
        <taxon>Bacteria</taxon>
        <taxon>Bacillati</taxon>
        <taxon>Bacillota</taxon>
        <taxon>Negativicutes</taxon>
        <taxon>Selenomonadales</taxon>
        <taxon>Selenomonadaceae</taxon>
        <taxon>Propionispira</taxon>
    </lineage>
</organism>
<evidence type="ECO:0000313" key="2">
    <source>
        <dbReference type="EMBL" id="SEJ84295.1"/>
    </source>
</evidence>
<dbReference type="GO" id="GO:0006355">
    <property type="term" value="P:regulation of DNA-templated transcription"/>
    <property type="evidence" value="ECO:0007669"/>
    <property type="project" value="InterPro"/>
</dbReference>
<proteinExistence type="predicted"/>
<evidence type="ECO:0000313" key="3">
    <source>
        <dbReference type="Proteomes" id="UP000199662"/>
    </source>
</evidence>
<accession>A0A1H7CF53</accession>
<dbReference type="EMBL" id="FNZK01000019">
    <property type="protein sequence ID" value="SEJ84295.1"/>
    <property type="molecule type" value="Genomic_DNA"/>
</dbReference>
<dbReference type="PANTHER" id="PTHR37812:SF1">
    <property type="entry name" value="MU-LIKE PROPHAGE FLUMU PROTEIN C"/>
    <property type="match status" value="1"/>
</dbReference>